<evidence type="ECO:0000259" key="8">
    <source>
        <dbReference type="Pfam" id="PF00149"/>
    </source>
</evidence>
<evidence type="ECO:0000256" key="7">
    <source>
        <dbReference type="SAM" id="SignalP"/>
    </source>
</evidence>
<name>A0A0C3NE16_PHLG1</name>
<gene>
    <name evidence="9" type="ORF">PHLGIDRAFT_277143</name>
</gene>
<dbReference type="SUPFAM" id="SSF56300">
    <property type="entry name" value="Metallo-dependent phosphatases"/>
    <property type="match status" value="1"/>
</dbReference>
<dbReference type="STRING" id="745531.A0A0C3NE16"/>
<feature type="disulfide bond" evidence="5">
    <location>
        <begin position="34"/>
        <end position="110"/>
    </location>
</feature>
<feature type="binding site" evidence="4">
    <location>
        <position position="148"/>
    </location>
    <ligand>
        <name>Zn(2+)</name>
        <dbReference type="ChEBI" id="CHEBI:29105"/>
        <label>1</label>
    </ligand>
</feature>
<dbReference type="Gene3D" id="3.60.21.10">
    <property type="match status" value="1"/>
</dbReference>
<dbReference type="PANTHER" id="PTHR10340">
    <property type="entry name" value="SPHINGOMYELIN PHOSPHODIESTERASE"/>
    <property type="match status" value="1"/>
</dbReference>
<dbReference type="PIRSF" id="PIRSF000948">
    <property type="entry name" value="Sphingomy_PDE"/>
    <property type="match status" value="1"/>
</dbReference>
<evidence type="ECO:0000313" key="9">
    <source>
        <dbReference type="EMBL" id="KIP02824.1"/>
    </source>
</evidence>
<dbReference type="CDD" id="cd00842">
    <property type="entry name" value="MPP_ASMase"/>
    <property type="match status" value="1"/>
</dbReference>
<accession>A0A0C3NE16</accession>
<organism evidence="9 10">
    <name type="scientific">Phlebiopsis gigantea (strain 11061_1 CR5-6)</name>
    <name type="common">White-rot fungus</name>
    <name type="synonym">Peniophora gigantea</name>
    <dbReference type="NCBI Taxonomy" id="745531"/>
    <lineage>
        <taxon>Eukaryota</taxon>
        <taxon>Fungi</taxon>
        <taxon>Dikarya</taxon>
        <taxon>Basidiomycota</taxon>
        <taxon>Agaricomycotina</taxon>
        <taxon>Agaricomycetes</taxon>
        <taxon>Polyporales</taxon>
        <taxon>Phanerochaetaceae</taxon>
        <taxon>Phlebiopsis</taxon>
    </lineage>
</organism>
<dbReference type="HOGENOM" id="CLU_014743_1_0_1"/>
<dbReference type="EMBL" id="KN840651">
    <property type="protein sequence ID" value="KIP02824.1"/>
    <property type="molecule type" value="Genomic_DNA"/>
</dbReference>
<evidence type="ECO:0000256" key="6">
    <source>
        <dbReference type="SAM" id="MobiDB-lite"/>
    </source>
</evidence>
<keyword evidence="2" id="KW-0325">Glycoprotein</keyword>
<feature type="binding site" evidence="4">
    <location>
        <position position="220"/>
    </location>
    <ligand>
        <name>Zn(2+)</name>
        <dbReference type="ChEBI" id="CHEBI:29105"/>
        <label>2</label>
    </ligand>
</feature>
<feature type="disulfide bond" evidence="5">
    <location>
        <begin position="169"/>
        <end position="191"/>
    </location>
</feature>
<feature type="binding site" evidence="4">
    <location>
        <position position="405"/>
    </location>
    <ligand>
        <name>Zn(2+)</name>
        <dbReference type="ChEBI" id="CHEBI:29105"/>
        <label>2</label>
    </ligand>
</feature>
<reference evidence="9 10" key="1">
    <citation type="journal article" date="2014" name="PLoS Genet.">
        <title>Analysis of the Phlebiopsis gigantea genome, transcriptome and secretome provides insight into its pioneer colonization strategies of wood.</title>
        <authorList>
            <person name="Hori C."/>
            <person name="Ishida T."/>
            <person name="Igarashi K."/>
            <person name="Samejima M."/>
            <person name="Suzuki H."/>
            <person name="Master E."/>
            <person name="Ferreira P."/>
            <person name="Ruiz-Duenas F.J."/>
            <person name="Held B."/>
            <person name="Canessa P."/>
            <person name="Larrondo L.F."/>
            <person name="Schmoll M."/>
            <person name="Druzhinina I.S."/>
            <person name="Kubicek C.P."/>
            <person name="Gaskell J.A."/>
            <person name="Kersten P."/>
            <person name="St John F."/>
            <person name="Glasner J."/>
            <person name="Sabat G."/>
            <person name="Splinter BonDurant S."/>
            <person name="Syed K."/>
            <person name="Yadav J."/>
            <person name="Mgbeahuruike A.C."/>
            <person name="Kovalchuk A."/>
            <person name="Asiegbu F.O."/>
            <person name="Lackner G."/>
            <person name="Hoffmeister D."/>
            <person name="Rencoret J."/>
            <person name="Gutierrez A."/>
            <person name="Sun H."/>
            <person name="Lindquist E."/>
            <person name="Barry K."/>
            <person name="Riley R."/>
            <person name="Grigoriev I.V."/>
            <person name="Henrissat B."/>
            <person name="Kues U."/>
            <person name="Berka R.M."/>
            <person name="Martinez A.T."/>
            <person name="Covert S.F."/>
            <person name="Blanchette R.A."/>
            <person name="Cullen D."/>
        </authorList>
    </citation>
    <scope>NUCLEOTIDE SEQUENCE [LARGE SCALE GENOMIC DNA]</scope>
    <source>
        <strain evidence="9 10">11061_1 CR5-6</strain>
    </source>
</reference>
<evidence type="ECO:0000256" key="2">
    <source>
        <dbReference type="ARBA" id="ARBA00023180"/>
    </source>
</evidence>
<feature type="disulfide bond" evidence="5">
    <location>
        <begin position="63"/>
        <end position="74"/>
    </location>
</feature>
<keyword evidence="7" id="KW-0732">Signal</keyword>
<feature type="chain" id="PRO_5002180181" description="Sphingomyelin phosphodiesterase" evidence="7">
    <location>
        <begin position="19"/>
        <end position="620"/>
    </location>
</feature>
<evidence type="ECO:0000256" key="3">
    <source>
        <dbReference type="PIRNR" id="PIRNR000948"/>
    </source>
</evidence>
<feature type="binding site" evidence="4">
    <location>
        <position position="150"/>
    </location>
    <ligand>
        <name>Zn(2+)</name>
        <dbReference type="ChEBI" id="CHEBI:29105"/>
        <label>1</label>
    </ligand>
</feature>
<dbReference type="InterPro" id="IPR041805">
    <property type="entry name" value="ASMase/PPN1_MPP"/>
</dbReference>
<dbReference type="Pfam" id="PF00149">
    <property type="entry name" value="Metallophos"/>
    <property type="match status" value="1"/>
</dbReference>
<dbReference type="PANTHER" id="PTHR10340:SF34">
    <property type="entry name" value="SPHINGOMYELIN PHOSPHODIESTERASE"/>
    <property type="match status" value="1"/>
</dbReference>
<comment type="similarity">
    <text evidence="3">Belongs to the acid sphingomyelinase family.</text>
</comment>
<evidence type="ECO:0000313" key="10">
    <source>
        <dbReference type="Proteomes" id="UP000053257"/>
    </source>
</evidence>
<dbReference type="GO" id="GO:0006685">
    <property type="term" value="P:sphingomyelin catabolic process"/>
    <property type="evidence" value="ECO:0007669"/>
    <property type="project" value="UniProtKB-UniRule"/>
</dbReference>
<dbReference type="GO" id="GO:0004767">
    <property type="term" value="F:sphingomyelin phosphodiesterase activity"/>
    <property type="evidence" value="ECO:0007669"/>
    <property type="project" value="UniProtKB-UniRule"/>
</dbReference>
<feature type="binding site" evidence="4">
    <location>
        <position position="371"/>
    </location>
    <ligand>
        <name>Zn(2+)</name>
        <dbReference type="ChEBI" id="CHEBI:29105"/>
        <label>2</label>
    </ligand>
</feature>
<dbReference type="Proteomes" id="UP000053257">
    <property type="component" value="Unassembled WGS sequence"/>
</dbReference>
<protein>
    <recommendedName>
        <fullName evidence="3">Sphingomyelin phosphodiesterase</fullName>
    </recommendedName>
</protein>
<proteinExistence type="inferred from homology"/>
<dbReference type="InterPro" id="IPR004843">
    <property type="entry name" value="Calcineurin-like_PHP"/>
</dbReference>
<feature type="region of interest" description="Disordered" evidence="6">
    <location>
        <begin position="563"/>
        <end position="582"/>
    </location>
</feature>
<feature type="signal peptide" evidence="7">
    <location>
        <begin position="1"/>
        <end position="18"/>
    </location>
</feature>
<dbReference type="OrthoDB" id="282973at2759"/>
<dbReference type="GO" id="GO:0016798">
    <property type="term" value="F:hydrolase activity, acting on glycosyl bonds"/>
    <property type="evidence" value="ECO:0007669"/>
    <property type="project" value="UniProtKB-KW"/>
</dbReference>
<keyword evidence="4" id="KW-0479">Metal-binding</keyword>
<feature type="domain" description="Calcineurin-like phosphoesterase" evidence="8">
    <location>
        <begin position="142"/>
        <end position="408"/>
    </location>
</feature>
<keyword evidence="4" id="KW-0862">Zinc</keyword>
<feature type="binding site" evidence="4">
    <location>
        <position position="259"/>
    </location>
    <ligand>
        <name>Zn(2+)</name>
        <dbReference type="ChEBI" id="CHEBI:29105"/>
        <label>2</label>
    </ligand>
</feature>
<keyword evidence="3" id="KW-0326">Glycosidase</keyword>
<dbReference type="GO" id="GO:0046872">
    <property type="term" value="F:metal ion binding"/>
    <property type="evidence" value="ECO:0007669"/>
    <property type="project" value="UniProtKB-KW"/>
</dbReference>
<sequence>MRFLQALSFLALWRAASADLLGDIESALEKAVDCASCHTLLTPLQTLAHLGNDDFVDTIVTICETFKLEDSDVCAGAVGEQGPILAHALREISATGQTATKFCDAVFGLCAPPAVNAFSVPFPKAAPAVPRAFASTGKAPFQVVHISDVHIDRSYTTGADANCSKPICCRNFADETGTPTEPAGPNGNSKCDSPIVLADSMLAAVRQFAPEAKFTLFTGDVVEGAIWLVNKTEVTGDLEAFNAQMASELHTAVYPVVGNHDSAPVNSFPRNTTDTTIDSQWVFDTQSAGWEQFVGSAAASQVDHISGSYSAVVEGMNLRIISVNTQYWYKQNFWLYDSDTQQPDPNGLLAFVVQELQAAEDAGQRAFIIGHMPMGKQDALNDQSNYYDQIVQRYKNTIAAQFFGHSHKDQFEIAYSNYSDQTASTATSIALVAPALTPTSGNPAFKIYDVDPDTFEIMDSRVYFTNITAPNFQSSTPQWKLLYSARATYGPLVTPALAASAPLDPAFWHNLTEVFAADASAFALFNTLLSRGGDVGACDADCQAAAVCDLRAMRAENNCDKPKPGLSFKRADSRRSVGESDTCEGTGIAHIFKNLVNMNGFGDHFKHVRRSERMPRSVLE</sequence>
<evidence type="ECO:0000256" key="5">
    <source>
        <dbReference type="PIRSR" id="PIRSR000948-2"/>
    </source>
</evidence>
<feature type="binding site" evidence="4">
    <location>
        <position position="407"/>
    </location>
    <ligand>
        <name>Zn(2+)</name>
        <dbReference type="ChEBI" id="CHEBI:29105"/>
        <label>1</label>
    </ligand>
</feature>
<dbReference type="InterPro" id="IPR029052">
    <property type="entry name" value="Metallo-depent_PP-like"/>
</dbReference>
<feature type="binding site" evidence="4">
    <location>
        <position position="220"/>
    </location>
    <ligand>
        <name>Zn(2+)</name>
        <dbReference type="ChEBI" id="CHEBI:29105"/>
        <label>1</label>
    </ligand>
</feature>
<dbReference type="GO" id="GO:0005615">
    <property type="term" value="C:extracellular space"/>
    <property type="evidence" value="ECO:0007669"/>
    <property type="project" value="TreeGrafter"/>
</dbReference>
<dbReference type="GO" id="GO:0016020">
    <property type="term" value="C:membrane"/>
    <property type="evidence" value="ECO:0007669"/>
    <property type="project" value="GOC"/>
</dbReference>
<dbReference type="AlphaFoldDB" id="A0A0C3NE16"/>
<keyword evidence="5" id="KW-1015">Disulfide bond</keyword>
<dbReference type="InterPro" id="IPR011160">
    <property type="entry name" value="Sphingomy_PDE"/>
</dbReference>
<evidence type="ECO:0000256" key="4">
    <source>
        <dbReference type="PIRSR" id="PIRSR000948-1"/>
    </source>
</evidence>
<feature type="disulfide bond" evidence="5">
    <location>
        <begin position="538"/>
        <end position="542"/>
    </location>
</feature>
<feature type="disulfide bond" evidence="5">
    <location>
        <begin position="163"/>
        <end position="168"/>
    </location>
</feature>
<keyword evidence="10" id="KW-1185">Reference proteome</keyword>
<evidence type="ECO:0000256" key="1">
    <source>
        <dbReference type="ARBA" id="ARBA00022801"/>
    </source>
</evidence>
<comment type="cofactor">
    <cofactor evidence="4">
        <name>Zn(2+)</name>
        <dbReference type="ChEBI" id="CHEBI:29105"/>
    </cofactor>
    <text evidence="4">Binds 2 Zn(2+) ions per subunit.</text>
</comment>
<feature type="compositionally biased region" description="Basic and acidic residues" evidence="6">
    <location>
        <begin position="563"/>
        <end position="578"/>
    </location>
</feature>
<keyword evidence="1 3" id="KW-0378">Hydrolase</keyword>
<comment type="function">
    <text evidence="3">Converts sphingomyelin to ceramide.</text>
</comment>